<comment type="similarity">
    <text evidence="1">Belongs to the isochorismatase family.</text>
</comment>
<dbReference type="CDD" id="cd00431">
    <property type="entry name" value="cysteine_hydrolases"/>
    <property type="match status" value="1"/>
</dbReference>
<dbReference type="InterPro" id="IPR036380">
    <property type="entry name" value="Isochorismatase-like_sf"/>
</dbReference>
<evidence type="ECO:0000259" key="4">
    <source>
        <dbReference type="PROSITE" id="PS50026"/>
    </source>
</evidence>
<dbReference type="OrthoDB" id="167809at2759"/>
<dbReference type="Proteomes" id="UP000663832">
    <property type="component" value="Unassembled WGS sequence"/>
</dbReference>
<dbReference type="InterPro" id="IPR000742">
    <property type="entry name" value="EGF"/>
</dbReference>
<dbReference type="InterPro" id="IPR050272">
    <property type="entry name" value="Isochorismatase-like_hydrls"/>
</dbReference>
<sequence length="283" mass="31496">MYMIDYVPEQEPCNTLCQNGGQCFLSSFCICPKGFSGRYCEVSLNEQCGSFSSMTRIEIDCILCVCYNGLFICDIQPIGLCHRKSNVALPRSLRITRALHIIQSLIDMQNAFTRAANPILKNVNATITSARRAGVPVIFSQHGHPDPENEVKTSVIVNWWGASGSIKKGSFDAQLLPNLDVAPDEVILDEKTTYDAFYKTRLKSLLDKENVDTVIISGVLTQFCCETTTRSAFVQNYDIIFLSDGTGPPYKPTLDTIAHGFGKVITCAQMRERLDEIAKDRNK</sequence>
<protein>
    <recommendedName>
        <fullName evidence="4">EGF-like domain-containing protein</fullName>
    </recommendedName>
</protein>
<organism evidence="5 8">
    <name type="scientific">Adineta steineri</name>
    <dbReference type="NCBI Taxonomy" id="433720"/>
    <lineage>
        <taxon>Eukaryota</taxon>
        <taxon>Metazoa</taxon>
        <taxon>Spiralia</taxon>
        <taxon>Gnathifera</taxon>
        <taxon>Rotifera</taxon>
        <taxon>Eurotatoria</taxon>
        <taxon>Bdelloidea</taxon>
        <taxon>Adinetida</taxon>
        <taxon>Adinetidae</taxon>
        <taxon>Adineta</taxon>
    </lineage>
</organism>
<dbReference type="GO" id="GO:0016787">
    <property type="term" value="F:hydrolase activity"/>
    <property type="evidence" value="ECO:0007669"/>
    <property type="project" value="UniProtKB-KW"/>
</dbReference>
<dbReference type="PANTHER" id="PTHR43540:SF6">
    <property type="entry name" value="ISOCHORISMATASE-LIKE DOMAIN-CONTAINING PROTEIN"/>
    <property type="match status" value="1"/>
</dbReference>
<dbReference type="EMBL" id="CAJNOI010000103">
    <property type="protein sequence ID" value="CAF1063795.1"/>
    <property type="molecule type" value="Genomic_DNA"/>
</dbReference>
<dbReference type="SUPFAM" id="SSF57196">
    <property type="entry name" value="EGF/Laminin"/>
    <property type="match status" value="1"/>
</dbReference>
<keyword evidence="2" id="KW-0378">Hydrolase</keyword>
<dbReference type="PROSITE" id="PS01186">
    <property type="entry name" value="EGF_2"/>
    <property type="match status" value="1"/>
</dbReference>
<keyword evidence="7" id="KW-1185">Reference proteome</keyword>
<comment type="caution">
    <text evidence="3">Lacks conserved residue(s) required for the propagation of feature annotation.</text>
</comment>
<feature type="domain" description="EGF-like" evidence="4">
    <location>
        <begin position="9"/>
        <end position="41"/>
    </location>
</feature>
<evidence type="ECO:0000313" key="5">
    <source>
        <dbReference type="EMBL" id="CAF1063795.1"/>
    </source>
</evidence>
<keyword evidence="3" id="KW-1015">Disulfide bond</keyword>
<dbReference type="SUPFAM" id="SSF52499">
    <property type="entry name" value="Isochorismatase-like hydrolases"/>
    <property type="match status" value="1"/>
</dbReference>
<feature type="disulfide bond" evidence="3">
    <location>
        <begin position="13"/>
        <end position="23"/>
    </location>
</feature>
<comment type="caution">
    <text evidence="5">The sequence shown here is derived from an EMBL/GenBank/DDBJ whole genome shotgun (WGS) entry which is preliminary data.</text>
</comment>
<dbReference type="PANTHER" id="PTHR43540">
    <property type="entry name" value="PEROXYUREIDOACRYLATE/UREIDOACRYLATE AMIDOHYDROLASE-RELATED"/>
    <property type="match status" value="1"/>
</dbReference>
<evidence type="ECO:0000256" key="2">
    <source>
        <dbReference type="ARBA" id="ARBA00022801"/>
    </source>
</evidence>
<dbReference type="Gene3D" id="2.10.25.10">
    <property type="entry name" value="Laminin"/>
    <property type="match status" value="1"/>
</dbReference>
<name>A0A814LHW1_9BILA</name>
<dbReference type="Gene3D" id="3.40.50.850">
    <property type="entry name" value="Isochorismatase-like"/>
    <property type="match status" value="1"/>
</dbReference>
<dbReference type="SMART" id="SM00181">
    <property type="entry name" value="EGF"/>
    <property type="match status" value="1"/>
</dbReference>
<dbReference type="AlphaFoldDB" id="A0A814LHW1"/>
<evidence type="ECO:0000313" key="7">
    <source>
        <dbReference type="Proteomes" id="UP000663832"/>
    </source>
</evidence>
<dbReference type="PROSITE" id="PS50026">
    <property type="entry name" value="EGF_3"/>
    <property type="match status" value="1"/>
</dbReference>
<evidence type="ECO:0000256" key="1">
    <source>
        <dbReference type="ARBA" id="ARBA00006336"/>
    </source>
</evidence>
<accession>A0A814LHW1</accession>
<evidence type="ECO:0000313" key="6">
    <source>
        <dbReference type="EMBL" id="CAF1169406.1"/>
    </source>
</evidence>
<dbReference type="InterPro" id="IPR000868">
    <property type="entry name" value="Isochorismatase-like_dom"/>
</dbReference>
<dbReference type="PROSITE" id="PS00022">
    <property type="entry name" value="EGF_1"/>
    <property type="match status" value="1"/>
</dbReference>
<gene>
    <name evidence="5" type="ORF">BJG266_LOCUS19316</name>
    <name evidence="6" type="ORF">QVE165_LOCUS24032</name>
</gene>
<keyword evidence="3" id="KW-0245">EGF-like domain</keyword>
<evidence type="ECO:0000256" key="3">
    <source>
        <dbReference type="PROSITE-ProRule" id="PRU00076"/>
    </source>
</evidence>
<feature type="disulfide bond" evidence="3">
    <location>
        <begin position="31"/>
        <end position="40"/>
    </location>
</feature>
<evidence type="ECO:0000313" key="8">
    <source>
        <dbReference type="Proteomes" id="UP000663877"/>
    </source>
</evidence>
<reference evidence="5" key="1">
    <citation type="submission" date="2021-02" db="EMBL/GenBank/DDBJ databases">
        <authorList>
            <person name="Nowell W R."/>
        </authorList>
    </citation>
    <scope>NUCLEOTIDE SEQUENCE</scope>
</reference>
<dbReference type="EMBL" id="CAJNOM010000166">
    <property type="protein sequence ID" value="CAF1169406.1"/>
    <property type="molecule type" value="Genomic_DNA"/>
</dbReference>
<proteinExistence type="inferred from homology"/>
<dbReference type="Proteomes" id="UP000663877">
    <property type="component" value="Unassembled WGS sequence"/>
</dbReference>
<dbReference type="Pfam" id="PF00857">
    <property type="entry name" value="Isochorismatase"/>
    <property type="match status" value="1"/>
</dbReference>
<dbReference type="CDD" id="cd00054">
    <property type="entry name" value="EGF_CA"/>
    <property type="match status" value="1"/>
</dbReference>